<proteinExistence type="predicted"/>
<keyword evidence="13" id="KW-1185">Reference proteome</keyword>
<evidence type="ECO:0000256" key="2">
    <source>
        <dbReference type="ARBA" id="ARBA00022553"/>
    </source>
</evidence>
<reference evidence="12 13" key="1">
    <citation type="journal article" date="2016" name="Genome Announc.">
        <title>Draft Genome Sequence of Criibacterium bergeronii gen. nov., sp. nov., Strain CCRI-22567T, Isolated from a Vaginal Sample from a Woman with Bacterial Vaginosis.</title>
        <authorList>
            <person name="Maheux A.F."/>
            <person name="Berube E."/>
            <person name="Boudreau D.K."/>
            <person name="Raymond F."/>
            <person name="Corbeil J."/>
            <person name="Roy P.H."/>
            <person name="Boissinot M."/>
            <person name="Omar R.F."/>
        </authorList>
    </citation>
    <scope>NUCLEOTIDE SEQUENCE [LARGE SCALE GENOMIC DNA]</scope>
    <source>
        <strain evidence="12 13">CCRI-22567</strain>
    </source>
</reference>
<dbReference type="InterPro" id="IPR016032">
    <property type="entry name" value="Sig_transdc_resp-reg_C-effctor"/>
</dbReference>
<evidence type="ECO:0000256" key="8">
    <source>
        <dbReference type="PROSITE-ProRule" id="PRU00169"/>
    </source>
</evidence>
<dbReference type="PROSITE" id="PS51755">
    <property type="entry name" value="OMPR_PHOB"/>
    <property type="match status" value="1"/>
</dbReference>
<dbReference type="SMART" id="SM00448">
    <property type="entry name" value="REC"/>
    <property type="match status" value="1"/>
</dbReference>
<evidence type="ECO:0000256" key="1">
    <source>
        <dbReference type="ARBA" id="ARBA00018672"/>
    </source>
</evidence>
<evidence type="ECO:0000256" key="4">
    <source>
        <dbReference type="ARBA" id="ARBA00023015"/>
    </source>
</evidence>
<dbReference type="GO" id="GO:0000976">
    <property type="term" value="F:transcription cis-regulatory region binding"/>
    <property type="evidence" value="ECO:0007669"/>
    <property type="project" value="TreeGrafter"/>
</dbReference>
<dbReference type="FunFam" id="3.40.50.2300:FF:000001">
    <property type="entry name" value="DNA-binding response regulator PhoB"/>
    <property type="match status" value="1"/>
</dbReference>
<keyword evidence="2 8" id="KW-0597">Phosphoprotein</keyword>
<dbReference type="RefSeq" id="WP_068912483.1">
    <property type="nucleotide sequence ID" value="NZ_MBEW02000020.1"/>
</dbReference>
<dbReference type="InterPro" id="IPR036388">
    <property type="entry name" value="WH-like_DNA-bd_sf"/>
</dbReference>
<dbReference type="SMART" id="SM00862">
    <property type="entry name" value="Trans_reg_C"/>
    <property type="match status" value="1"/>
</dbReference>
<dbReference type="Proteomes" id="UP000093352">
    <property type="component" value="Unassembled WGS sequence"/>
</dbReference>
<accession>A0A371IJZ2</accession>
<dbReference type="GO" id="GO:0006355">
    <property type="term" value="P:regulation of DNA-templated transcription"/>
    <property type="evidence" value="ECO:0007669"/>
    <property type="project" value="InterPro"/>
</dbReference>
<evidence type="ECO:0000259" key="11">
    <source>
        <dbReference type="PROSITE" id="PS51755"/>
    </source>
</evidence>
<organism evidence="12 13">
    <name type="scientific">Criibacterium bergeronii</name>
    <dbReference type="NCBI Taxonomy" id="1871336"/>
    <lineage>
        <taxon>Bacteria</taxon>
        <taxon>Bacillati</taxon>
        <taxon>Bacillota</taxon>
        <taxon>Clostridia</taxon>
        <taxon>Peptostreptococcales</taxon>
        <taxon>Filifactoraceae</taxon>
        <taxon>Criibacterium</taxon>
    </lineage>
</organism>
<evidence type="ECO:0000256" key="9">
    <source>
        <dbReference type="PROSITE-ProRule" id="PRU01091"/>
    </source>
</evidence>
<keyword evidence="3" id="KW-0902">Two-component regulatory system</keyword>
<evidence type="ECO:0000256" key="7">
    <source>
        <dbReference type="ARBA" id="ARBA00024867"/>
    </source>
</evidence>
<sequence length="239" mass="27737">MKEIFIVDDEQRIVDLIAMYLKKEGYAVKTFSNGDDALKEFNKKEPDLMVLDIMMDGMDGLDLCREIRKSSDVPIIFVSARSEEFDRVLGLELGADDFLAKPFSPRELVVRIKIILKRKASPVVQHTNQVQDEQSTLSSGDFFMDTENRIAKARDKEVFLTIKEYDVLEFLMRNMSTPKTRESIIHNVWGYSDTEGYERNVDDTIKRIRKKLKDVDATVRINTIWGYGYRLDKDEETSN</sequence>
<dbReference type="GO" id="GO:0000156">
    <property type="term" value="F:phosphorelay response regulator activity"/>
    <property type="evidence" value="ECO:0007669"/>
    <property type="project" value="TreeGrafter"/>
</dbReference>
<feature type="domain" description="Response regulatory" evidence="10">
    <location>
        <begin position="3"/>
        <end position="116"/>
    </location>
</feature>
<dbReference type="GO" id="GO:0005829">
    <property type="term" value="C:cytosol"/>
    <property type="evidence" value="ECO:0007669"/>
    <property type="project" value="TreeGrafter"/>
</dbReference>
<dbReference type="CDD" id="cd00383">
    <property type="entry name" value="trans_reg_C"/>
    <property type="match status" value="1"/>
</dbReference>
<gene>
    <name evidence="12" type="ORF">BBG48_008280</name>
</gene>
<evidence type="ECO:0000256" key="3">
    <source>
        <dbReference type="ARBA" id="ARBA00023012"/>
    </source>
</evidence>
<feature type="DNA-binding region" description="OmpR/PhoB-type" evidence="9">
    <location>
        <begin position="134"/>
        <end position="233"/>
    </location>
</feature>
<keyword evidence="5 9" id="KW-0238">DNA-binding</keyword>
<dbReference type="InterPro" id="IPR001867">
    <property type="entry name" value="OmpR/PhoB-type_DNA-bd"/>
</dbReference>
<evidence type="ECO:0000313" key="13">
    <source>
        <dbReference type="Proteomes" id="UP000093352"/>
    </source>
</evidence>
<dbReference type="InterPro" id="IPR011006">
    <property type="entry name" value="CheY-like_superfamily"/>
</dbReference>
<dbReference type="SUPFAM" id="SSF52172">
    <property type="entry name" value="CheY-like"/>
    <property type="match status" value="1"/>
</dbReference>
<feature type="modified residue" description="4-aspartylphosphate" evidence="8">
    <location>
        <position position="52"/>
    </location>
</feature>
<keyword evidence="4" id="KW-0805">Transcription regulation</keyword>
<comment type="function">
    <text evidence="7">May play the central regulatory role in sporulation. It may be an element of the effector pathway responsible for the activation of sporulation genes in response to nutritional stress. Spo0A may act in concert with spo0H (a sigma factor) to control the expression of some genes that are critical to the sporulation process.</text>
</comment>
<dbReference type="PANTHER" id="PTHR48111:SF40">
    <property type="entry name" value="PHOSPHATE REGULON TRANSCRIPTIONAL REGULATORY PROTEIN PHOB"/>
    <property type="match status" value="1"/>
</dbReference>
<dbReference type="Gene3D" id="6.10.250.690">
    <property type="match status" value="1"/>
</dbReference>
<dbReference type="STRING" id="1871336.BBG48_02355"/>
<dbReference type="Gene3D" id="3.40.50.2300">
    <property type="match status" value="1"/>
</dbReference>
<dbReference type="Gene3D" id="1.10.10.10">
    <property type="entry name" value="Winged helix-like DNA-binding domain superfamily/Winged helix DNA-binding domain"/>
    <property type="match status" value="1"/>
</dbReference>
<name>A0A371IJZ2_9FIRM</name>
<dbReference type="SUPFAM" id="SSF46894">
    <property type="entry name" value="C-terminal effector domain of the bipartite response regulators"/>
    <property type="match status" value="1"/>
</dbReference>
<dbReference type="Pfam" id="PF00072">
    <property type="entry name" value="Response_reg"/>
    <property type="match status" value="1"/>
</dbReference>
<evidence type="ECO:0000256" key="5">
    <source>
        <dbReference type="ARBA" id="ARBA00023125"/>
    </source>
</evidence>
<comment type="caution">
    <text evidence="12">The sequence shown here is derived from an EMBL/GenBank/DDBJ whole genome shotgun (WGS) entry which is preliminary data.</text>
</comment>
<evidence type="ECO:0000313" key="12">
    <source>
        <dbReference type="EMBL" id="RDY20808.1"/>
    </source>
</evidence>
<dbReference type="PROSITE" id="PS50110">
    <property type="entry name" value="RESPONSE_REGULATORY"/>
    <property type="match status" value="1"/>
</dbReference>
<dbReference type="InterPro" id="IPR001789">
    <property type="entry name" value="Sig_transdc_resp-reg_receiver"/>
</dbReference>
<dbReference type="PANTHER" id="PTHR48111">
    <property type="entry name" value="REGULATOR OF RPOS"/>
    <property type="match status" value="1"/>
</dbReference>
<evidence type="ECO:0000256" key="6">
    <source>
        <dbReference type="ARBA" id="ARBA00023163"/>
    </source>
</evidence>
<feature type="domain" description="OmpR/PhoB-type" evidence="11">
    <location>
        <begin position="134"/>
        <end position="233"/>
    </location>
</feature>
<dbReference type="InterPro" id="IPR039420">
    <property type="entry name" value="WalR-like"/>
</dbReference>
<dbReference type="Pfam" id="PF00486">
    <property type="entry name" value="Trans_reg_C"/>
    <property type="match status" value="1"/>
</dbReference>
<dbReference type="EMBL" id="MBEW02000020">
    <property type="protein sequence ID" value="RDY20808.1"/>
    <property type="molecule type" value="Genomic_DNA"/>
</dbReference>
<keyword evidence="6" id="KW-0804">Transcription</keyword>
<dbReference type="GO" id="GO:0032993">
    <property type="term" value="C:protein-DNA complex"/>
    <property type="evidence" value="ECO:0007669"/>
    <property type="project" value="TreeGrafter"/>
</dbReference>
<protein>
    <recommendedName>
        <fullName evidence="1">Stage 0 sporulation protein A homolog</fullName>
    </recommendedName>
</protein>
<evidence type="ECO:0000259" key="10">
    <source>
        <dbReference type="PROSITE" id="PS50110"/>
    </source>
</evidence>
<dbReference type="AlphaFoldDB" id="A0A371IJZ2"/>